<dbReference type="AlphaFoldDB" id="A0A7Z0BTU8"/>
<reference evidence="2 3" key="1">
    <citation type="submission" date="2020-07" db="EMBL/GenBank/DDBJ databases">
        <title>Genomic Encyclopedia of Type Strains, Phase IV (KMG-IV): sequencing the most valuable type-strain genomes for metagenomic binning, comparative biology and taxonomic classification.</title>
        <authorList>
            <person name="Goeker M."/>
        </authorList>
    </citation>
    <scope>NUCLEOTIDE SEQUENCE [LARGE SCALE GENOMIC DNA]</scope>
    <source>
        <strain evidence="2 3">DSM 29043</strain>
    </source>
</reference>
<dbReference type="Pfam" id="PF09694">
    <property type="entry name" value="Gcw_chp"/>
    <property type="match status" value="1"/>
</dbReference>
<protein>
    <submittedName>
        <fullName evidence="2">Uncharacterized protein (TIGR02001 family)</fullName>
    </submittedName>
</protein>
<dbReference type="NCBIfam" id="TIGR02001">
    <property type="entry name" value="gcw_chp"/>
    <property type="match status" value="1"/>
</dbReference>
<proteinExistence type="predicted"/>
<evidence type="ECO:0000313" key="3">
    <source>
        <dbReference type="Proteomes" id="UP000522081"/>
    </source>
</evidence>
<dbReference type="RefSeq" id="WP_179407363.1">
    <property type="nucleotide sequence ID" value="NZ_BMGF01000002.1"/>
</dbReference>
<evidence type="ECO:0000256" key="1">
    <source>
        <dbReference type="SAM" id="SignalP"/>
    </source>
</evidence>
<keyword evidence="3" id="KW-1185">Reference proteome</keyword>
<organism evidence="2 3">
    <name type="scientific">Novosphingobium marinum</name>
    <dbReference type="NCBI Taxonomy" id="1514948"/>
    <lineage>
        <taxon>Bacteria</taxon>
        <taxon>Pseudomonadati</taxon>
        <taxon>Pseudomonadota</taxon>
        <taxon>Alphaproteobacteria</taxon>
        <taxon>Sphingomonadales</taxon>
        <taxon>Sphingomonadaceae</taxon>
        <taxon>Novosphingobium</taxon>
    </lineage>
</organism>
<comment type="caution">
    <text evidence="2">The sequence shown here is derived from an EMBL/GenBank/DDBJ whole genome shotgun (WGS) entry which is preliminary data.</text>
</comment>
<dbReference type="Proteomes" id="UP000522081">
    <property type="component" value="Unassembled WGS sequence"/>
</dbReference>
<dbReference type="EMBL" id="JACBZF010000002">
    <property type="protein sequence ID" value="NYH95524.1"/>
    <property type="molecule type" value="Genomic_DNA"/>
</dbReference>
<evidence type="ECO:0000313" key="2">
    <source>
        <dbReference type="EMBL" id="NYH95524.1"/>
    </source>
</evidence>
<gene>
    <name evidence="2" type="ORF">FHS75_001843</name>
</gene>
<sequence>MLSIAVYLGLAIILLFVGAAPASAQVAMNVTLASNDVYRGRSLSMDDPALSLALGMDDPSGVYAGASVAIAAGDKDVRISSSSQYVGYARRSGRVSMEIGAIHRNHSDSLDPEYRKDFFEAYIGLAHKTSSVRLYVSPDYIPGNRLTTYLSVDTELARVKDWSITGHTGLTLKPSRRDDGTGDYDTEFDWSLGVGRTIGEFNVGLGIADSNDSDPEPFDGPLLYATISRAF</sequence>
<feature type="signal peptide" evidence="1">
    <location>
        <begin position="1"/>
        <end position="24"/>
    </location>
</feature>
<accession>A0A7Z0BTU8</accession>
<name>A0A7Z0BTU8_9SPHN</name>
<feature type="chain" id="PRO_5030755524" evidence="1">
    <location>
        <begin position="25"/>
        <end position="231"/>
    </location>
</feature>
<dbReference type="InterPro" id="IPR010239">
    <property type="entry name" value="CHP02001"/>
</dbReference>
<keyword evidence="1" id="KW-0732">Signal</keyword>